<proteinExistence type="predicted"/>
<dbReference type="Gene3D" id="3.20.20.370">
    <property type="entry name" value="Glycoside hydrolase/deacetylase"/>
    <property type="match status" value="1"/>
</dbReference>
<name>A0ABY5WBE8_9ACTN</name>
<sequence length="320" mass="34365">MNAERAATAPVVHEDGRPRWPAGMACAALVTVNFDAETPLLAQDPAMADRQKTLSVMRYGATRGSRRLLDVLDGAGIPAAWFVPAAAAAGHPSVVRDVARSGHSVGLRGDAFERLDRLDAESRVGMLNRAAESLAAITGTPVRGFRLPTGEWPLPLAAELVDAGISWSSSWFGDDTPFVLPAGEGRSLVELPISHALDDRAAFFWNVNPPFPAGQSRIAPYGEVLDNWLLEFEGCRREGLLFVLQLHPEICGTPGRIQLVEDVLSALAGSGDVWLPSADRMAAWWADHHPLNPAGHPADVFFSNVVTTPTTEKYGPPKEA</sequence>
<organism evidence="2 3">
    <name type="scientific">Dactylosporangium fulvum</name>
    <dbReference type="NCBI Taxonomy" id="53359"/>
    <lineage>
        <taxon>Bacteria</taxon>
        <taxon>Bacillati</taxon>
        <taxon>Actinomycetota</taxon>
        <taxon>Actinomycetes</taxon>
        <taxon>Micromonosporales</taxon>
        <taxon>Micromonosporaceae</taxon>
        <taxon>Dactylosporangium</taxon>
    </lineage>
</organism>
<dbReference type="InterPro" id="IPR011330">
    <property type="entry name" value="Glyco_hydro/deAcase_b/a-brl"/>
</dbReference>
<accession>A0ABY5WBE8</accession>
<dbReference type="Proteomes" id="UP001059617">
    <property type="component" value="Chromosome"/>
</dbReference>
<evidence type="ECO:0000313" key="3">
    <source>
        <dbReference type="Proteomes" id="UP001059617"/>
    </source>
</evidence>
<evidence type="ECO:0000259" key="1">
    <source>
        <dbReference type="Pfam" id="PF01522"/>
    </source>
</evidence>
<dbReference type="EMBL" id="CP073720">
    <property type="protein sequence ID" value="UWP86847.1"/>
    <property type="molecule type" value="Genomic_DNA"/>
</dbReference>
<evidence type="ECO:0000313" key="2">
    <source>
        <dbReference type="EMBL" id="UWP86847.1"/>
    </source>
</evidence>
<reference evidence="2" key="2">
    <citation type="submission" date="2022-09" db="EMBL/GenBank/DDBJ databases">
        <title>Biosynthetic gene clusters of Dactylosporangioum fulvum.</title>
        <authorList>
            <person name="Caradec T."/>
        </authorList>
    </citation>
    <scope>NUCLEOTIDE SEQUENCE</scope>
    <source>
        <strain evidence="2">NRRL B-16292</strain>
    </source>
</reference>
<feature type="domain" description="NodB homology" evidence="1">
    <location>
        <begin position="62"/>
        <end position="165"/>
    </location>
</feature>
<keyword evidence="3" id="KW-1185">Reference proteome</keyword>
<reference evidence="2" key="1">
    <citation type="submission" date="2021-04" db="EMBL/GenBank/DDBJ databases">
        <authorList>
            <person name="Hartkoorn R.C."/>
            <person name="Beaudoing E."/>
            <person name="Hot D."/>
        </authorList>
    </citation>
    <scope>NUCLEOTIDE SEQUENCE</scope>
    <source>
        <strain evidence="2">NRRL B-16292</strain>
    </source>
</reference>
<dbReference type="PANTHER" id="PTHR47561">
    <property type="entry name" value="POLYSACCHARIDE DEACETYLASE FAMILY PROTEIN (AFU_ORTHOLOGUE AFUA_6G05030)"/>
    <property type="match status" value="1"/>
</dbReference>
<gene>
    <name evidence="2" type="ORF">Dfulv_22435</name>
</gene>
<dbReference type="SUPFAM" id="SSF88713">
    <property type="entry name" value="Glycoside hydrolase/deacetylase"/>
    <property type="match status" value="1"/>
</dbReference>
<dbReference type="PANTHER" id="PTHR47561:SF1">
    <property type="entry name" value="POLYSACCHARIDE DEACETYLASE FAMILY PROTEIN (AFU_ORTHOLOGUE AFUA_6G05030)"/>
    <property type="match status" value="1"/>
</dbReference>
<dbReference type="InterPro" id="IPR002509">
    <property type="entry name" value="NODB_dom"/>
</dbReference>
<protein>
    <submittedName>
        <fullName evidence="2">Polysaccharide deacetylase family protein</fullName>
    </submittedName>
</protein>
<dbReference type="RefSeq" id="WP_259866429.1">
    <property type="nucleotide sequence ID" value="NZ_BAAAST010000004.1"/>
</dbReference>
<dbReference type="Pfam" id="PF01522">
    <property type="entry name" value="Polysacc_deac_1"/>
    <property type="match status" value="1"/>
</dbReference>